<dbReference type="InterPro" id="IPR029068">
    <property type="entry name" value="Glyas_Bleomycin-R_OHBP_Dase"/>
</dbReference>
<sequence>MPEPADGGTPPTTANPLQAPTALPFAVQRIDHLVLRVRDLARSIDFYGAVLGCAVVRRRDELGLAHLRAGASMIDLVSVDGPLGRKGGGAPAGDRRNLDHFCLRIDPFDEAALRAHLGRHGVPVQGAVVSNFGAEGQGPSLYIEDPDGNQIELKGPSAPP</sequence>
<feature type="region of interest" description="Disordered" evidence="1">
    <location>
        <begin position="139"/>
        <end position="160"/>
    </location>
</feature>
<dbReference type="PANTHER" id="PTHR21366:SF14">
    <property type="entry name" value="GLYOXALASE DOMAIN-CONTAINING PROTEIN 5"/>
    <property type="match status" value="1"/>
</dbReference>
<evidence type="ECO:0000313" key="3">
    <source>
        <dbReference type="EMBL" id="MFC0594162.1"/>
    </source>
</evidence>
<dbReference type="Gene3D" id="3.10.180.10">
    <property type="entry name" value="2,3-Dihydroxybiphenyl 1,2-Dioxygenase, domain 1"/>
    <property type="match status" value="1"/>
</dbReference>
<gene>
    <name evidence="3" type="ORF">ACFFGG_16560</name>
</gene>
<dbReference type="PROSITE" id="PS51819">
    <property type="entry name" value="VOC"/>
    <property type="match status" value="1"/>
</dbReference>
<dbReference type="InterPro" id="IPR037523">
    <property type="entry name" value="VOC_core"/>
</dbReference>
<dbReference type="InterPro" id="IPR004360">
    <property type="entry name" value="Glyas_Fos-R_dOase_dom"/>
</dbReference>
<dbReference type="SUPFAM" id="SSF54593">
    <property type="entry name" value="Glyoxalase/Bleomycin resistance protein/Dihydroxybiphenyl dioxygenase"/>
    <property type="match status" value="1"/>
</dbReference>
<name>A0ABV6PXQ2_9BURK</name>
<dbReference type="EMBL" id="JBHLTN010000038">
    <property type="protein sequence ID" value="MFC0594162.1"/>
    <property type="molecule type" value="Genomic_DNA"/>
</dbReference>
<dbReference type="Proteomes" id="UP001589834">
    <property type="component" value="Unassembled WGS sequence"/>
</dbReference>
<reference evidence="3 4" key="1">
    <citation type="submission" date="2024-09" db="EMBL/GenBank/DDBJ databases">
        <authorList>
            <person name="Sun Q."/>
            <person name="Mori K."/>
        </authorList>
    </citation>
    <scope>NUCLEOTIDE SEQUENCE [LARGE SCALE GENOMIC DNA]</scope>
    <source>
        <strain evidence="3 4">NCAIM B.02336</strain>
    </source>
</reference>
<organism evidence="3 4">
    <name type="scientific">Ottowia pentelensis</name>
    <dbReference type="NCBI Taxonomy" id="511108"/>
    <lineage>
        <taxon>Bacteria</taxon>
        <taxon>Pseudomonadati</taxon>
        <taxon>Pseudomonadota</taxon>
        <taxon>Betaproteobacteria</taxon>
        <taxon>Burkholderiales</taxon>
        <taxon>Comamonadaceae</taxon>
        <taxon>Ottowia</taxon>
    </lineage>
</organism>
<dbReference type="InterPro" id="IPR050383">
    <property type="entry name" value="GlyoxalaseI/FosfomycinResist"/>
</dbReference>
<evidence type="ECO:0000313" key="4">
    <source>
        <dbReference type="Proteomes" id="UP001589834"/>
    </source>
</evidence>
<accession>A0ABV6PXQ2</accession>
<dbReference type="Pfam" id="PF00903">
    <property type="entry name" value="Glyoxalase"/>
    <property type="match status" value="1"/>
</dbReference>
<dbReference type="RefSeq" id="WP_377484715.1">
    <property type="nucleotide sequence ID" value="NZ_JBHLTN010000038.1"/>
</dbReference>
<feature type="domain" description="VOC" evidence="2">
    <location>
        <begin position="29"/>
        <end position="156"/>
    </location>
</feature>
<proteinExistence type="predicted"/>
<protein>
    <submittedName>
        <fullName evidence="3">VOC family protein</fullName>
    </submittedName>
</protein>
<evidence type="ECO:0000259" key="2">
    <source>
        <dbReference type="PROSITE" id="PS51819"/>
    </source>
</evidence>
<evidence type="ECO:0000256" key="1">
    <source>
        <dbReference type="SAM" id="MobiDB-lite"/>
    </source>
</evidence>
<keyword evidence="4" id="KW-1185">Reference proteome</keyword>
<comment type="caution">
    <text evidence="3">The sequence shown here is derived from an EMBL/GenBank/DDBJ whole genome shotgun (WGS) entry which is preliminary data.</text>
</comment>
<dbReference type="PANTHER" id="PTHR21366">
    <property type="entry name" value="GLYOXALASE FAMILY PROTEIN"/>
    <property type="match status" value="1"/>
</dbReference>